<proteinExistence type="predicted"/>
<evidence type="ECO:0000313" key="7">
    <source>
        <dbReference type="Proteomes" id="UP001165069"/>
    </source>
</evidence>
<evidence type="ECO:0000259" key="5">
    <source>
        <dbReference type="PROSITE" id="PS01124"/>
    </source>
</evidence>
<evidence type="ECO:0000256" key="4">
    <source>
        <dbReference type="ARBA" id="ARBA00023163"/>
    </source>
</evidence>
<evidence type="ECO:0000256" key="2">
    <source>
        <dbReference type="ARBA" id="ARBA00023125"/>
    </source>
</evidence>
<dbReference type="Pfam" id="PF02311">
    <property type="entry name" value="AraC_binding"/>
    <property type="match status" value="1"/>
</dbReference>
<reference evidence="6 7" key="1">
    <citation type="journal article" date="2023" name="Antonie Van Leeuwenhoek">
        <title>Mesoterricola silvestris gen. nov., sp. nov., Mesoterricola sediminis sp. nov., Geothrix oryzae sp. nov., Geothrix edaphica sp. nov., Geothrix rubra sp. nov., and Geothrix limicola sp. nov., six novel members of Acidobacteriota isolated from soils.</title>
        <authorList>
            <person name="Itoh H."/>
            <person name="Sugisawa Y."/>
            <person name="Mise K."/>
            <person name="Xu Z."/>
            <person name="Kuniyasu M."/>
            <person name="Ushijima N."/>
            <person name="Kawano K."/>
            <person name="Kobayashi E."/>
            <person name="Shiratori Y."/>
            <person name="Masuda Y."/>
            <person name="Senoo K."/>
        </authorList>
    </citation>
    <scope>NUCLEOTIDE SEQUENCE [LARGE SCALE GENOMIC DNA]</scope>
    <source>
        <strain evidence="6 7">Red804</strain>
    </source>
</reference>
<dbReference type="PROSITE" id="PS00041">
    <property type="entry name" value="HTH_ARAC_FAMILY_1"/>
    <property type="match status" value="1"/>
</dbReference>
<keyword evidence="2" id="KW-0238">DNA-binding</keyword>
<accession>A0ABQ5QG69</accession>
<dbReference type="Proteomes" id="UP001165069">
    <property type="component" value="Unassembled WGS sequence"/>
</dbReference>
<dbReference type="RefSeq" id="WP_285575462.1">
    <property type="nucleotide sequence ID" value="NZ_BSDE01000004.1"/>
</dbReference>
<dbReference type="InterPro" id="IPR037923">
    <property type="entry name" value="HTH-like"/>
</dbReference>
<dbReference type="InterPro" id="IPR018062">
    <property type="entry name" value="HTH_AraC-typ_CS"/>
</dbReference>
<dbReference type="InterPro" id="IPR018060">
    <property type="entry name" value="HTH_AraC"/>
</dbReference>
<dbReference type="EMBL" id="BSDE01000004">
    <property type="protein sequence ID" value="GLH73839.1"/>
    <property type="molecule type" value="Genomic_DNA"/>
</dbReference>
<comment type="caution">
    <text evidence="6">The sequence shown here is derived from an EMBL/GenBank/DDBJ whole genome shotgun (WGS) entry which is preliminary data.</text>
</comment>
<keyword evidence="4" id="KW-0804">Transcription</keyword>
<dbReference type="SUPFAM" id="SSF51215">
    <property type="entry name" value="Regulatory protein AraC"/>
    <property type="match status" value="1"/>
</dbReference>
<dbReference type="Gene3D" id="1.10.10.60">
    <property type="entry name" value="Homeodomain-like"/>
    <property type="match status" value="2"/>
</dbReference>
<dbReference type="PANTHER" id="PTHR46796">
    <property type="entry name" value="HTH-TYPE TRANSCRIPTIONAL ACTIVATOR RHAS-RELATED"/>
    <property type="match status" value="1"/>
</dbReference>
<dbReference type="InterPro" id="IPR003313">
    <property type="entry name" value="AraC-bd"/>
</dbReference>
<keyword evidence="1" id="KW-0805">Transcription regulation</keyword>
<sequence>MSEPVRNLWQIPADPEDVAWGLYITGVGAGITDLSSPKEGWRLLYLVRGAANLVHGGRKQRLEAGHLVILNAQKGVTLVPDPQRPPRAHRVDCAGSMLEHWARTGFFGSFPCILRPGFDEILLGLVGSLVELARLQPLGAKRLMSGVVSHMMARLETVRHSGAGAGSQRRLLLEARNLLADPEHDRLGLESIAEELGVSYSWFRQAFRRQSGLPPQRFRQNQRMTRACQLLSDTQLPVANIAQELGFGSLSYFSRVFRKETGLSPTLWRKTRP</sequence>
<dbReference type="InterPro" id="IPR009057">
    <property type="entry name" value="Homeodomain-like_sf"/>
</dbReference>
<dbReference type="Pfam" id="PF12833">
    <property type="entry name" value="HTH_18"/>
    <property type="match status" value="1"/>
</dbReference>
<feature type="domain" description="HTH araC/xylS-type" evidence="5">
    <location>
        <begin position="169"/>
        <end position="271"/>
    </location>
</feature>
<evidence type="ECO:0000256" key="1">
    <source>
        <dbReference type="ARBA" id="ARBA00023015"/>
    </source>
</evidence>
<keyword evidence="7" id="KW-1185">Reference proteome</keyword>
<dbReference type="InterPro" id="IPR020449">
    <property type="entry name" value="Tscrpt_reg_AraC-type_HTH"/>
</dbReference>
<dbReference type="SUPFAM" id="SSF46689">
    <property type="entry name" value="Homeodomain-like"/>
    <property type="match status" value="2"/>
</dbReference>
<dbReference type="PRINTS" id="PR00032">
    <property type="entry name" value="HTHARAC"/>
</dbReference>
<evidence type="ECO:0000313" key="6">
    <source>
        <dbReference type="EMBL" id="GLH73839.1"/>
    </source>
</evidence>
<gene>
    <name evidence="6" type="ORF">GETHLI_23410</name>
</gene>
<dbReference type="PANTHER" id="PTHR46796:SF6">
    <property type="entry name" value="ARAC SUBFAMILY"/>
    <property type="match status" value="1"/>
</dbReference>
<dbReference type="SMART" id="SM00342">
    <property type="entry name" value="HTH_ARAC"/>
    <property type="match status" value="1"/>
</dbReference>
<organism evidence="6 7">
    <name type="scientific">Geothrix limicola</name>
    <dbReference type="NCBI Taxonomy" id="2927978"/>
    <lineage>
        <taxon>Bacteria</taxon>
        <taxon>Pseudomonadati</taxon>
        <taxon>Acidobacteriota</taxon>
        <taxon>Holophagae</taxon>
        <taxon>Holophagales</taxon>
        <taxon>Holophagaceae</taxon>
        <taxon>Geothrix</taxon>
    </lineage>
</organism>
<dbReference type="InterPro" id="IPR050204">
    <property type="entry name" value="AraC_XylS_family_regulators"/>
</dbReference>
<protein>
    <submittedName>
        <fullName evidence="6">Transcriptional regulator</fullName>
    </submittedName>
</protein>
<keyword evidence="3" id="KW-0010">Activator</keyword>
<dbReference type="PROSITE" id="PS01124">
    <property type="entry name" value="HTH_ARAC_FAMILY_2"/>
    <property type="match status" value="1"/>
</dbReference>
<name>A0ABQ5QG69_9BACT</name>
<evidence type="ECO:0000256" key="3">
    <source>
        <dbReference type="ARBA" id="ARBA00023159"/>
    </source>
</evidence>